<dbReference type="EMBL" id="JARTCD010000015">
    <property type="protein sequence ID" value="KAJ8659938.1"/>
    <property type="molecule type" value="Genomic_DNA"/>
</dbReference>
<dbReference type="GeneID" id="83211577"/>
<protein>
    <recommendedName>
        <fullName evidence="9">Pentacotripeptide-repeat region of PRORP domain-containing protein</fullName>
    </recommendedName>
</protein>
<dbReference type="NCBIfam" id="TIGR00756">
    <property type="entry name" value="PPR"/>
    <property type="match status" value="3"/>
</dbReference>
<comment type="caution">
    <text evidence="7">The sequence shown here is derived from an EMBL/GenBank/DDBJ whole genome shotgun (WGS) entry which is preliminary data.</text>
</comment>
<feature type="region of interest" description="Disordered" evidence="6">
    <location>
        <begin position="425"/>
        <end position="457"/>
    </location>
</feature>
<feature type="compositionally biased region" description="Low complexity" evidence="6">
    <location>
        <begin position="427"/>
        <end position="457"/>
    </location>
</feature>
<keyword evidence="8" id="KW-1185">Reference proteome</keyword>
<evidence type="ECO:0000256" key="1">
    <source>
        <dbReference type="ARBA" id="ARBA00006192"/>
    </source>
</evidence>
<dbReference type="Gene3D" id="1.25.40.10">
    <property type="entry name" value="Tetratricopeptide repeat domain"/>
    <property type="match status" value="2"/>
</dbReference>
<evidence type="ECO:0000313" key="8">
    <source>
        <dbReference type="Proteomes" id="UP001234581"/>
    </source>
</evidence>
<dbReference type="Pfam" id="PF13041">
    <property type="entry name" value="PPR_2"/>
    <property type="match status" value="2"/>
</dbReference>
<dbReference type="Proteomes" id="UP001234581">
    <property type="component" value="Unassembled WGS sequence"/>
</dbReference>
<evidence type="ECO:0008006" key="9">
    <source>
        <dbReference type="Google" id="ProtNLM"/>
    </source>
</evidence>
<keyword evidence="2" id="KW-0677">Repeat</keyword>
<feature type="repeat" description="PPR" evidence="5">
    <location>
        <begin position="178"/>
        <end position="212"/>
    </location>
</feature>
<dbReference type="Pfam" id="PF01535">
    <property type="entry name" value="PPR"/>
    <property type="match status" value="1"/>
</dbReference>
<dbReference type="PROSITE" id="PS51375">
    <property type="entry name" value="PPR"/>
    <property type="match status" value="2"/>
</dbReference>
<evidence type="ECO:0000256" key="3">
    <source>
        <dbReference type="ARBA" id="ARBA00044493"/>
    </source>
</evidence>
<dbReference type="PANTHER" id="PTHR47447">
    <property type="entry name" value="OS03G0856100 PROTEIN"/>
    <property type="match status" value="1"/>
</dbReference>
<proteinExistence type="inferred from homology"/>
<gene>
    <name evidence="7" type="ORF">O0I10_004164</name>
</gene>
<feature type="repeat" description="PPR" evidence="5">
    <location>
        <begin position="322"/>
        <end position="356"/>
    </location>
</feature>
<reference evidence="7 8" key="1">
    <citation type="submission" date="2023-03" db="EMBL/GenBank/DDBJ databases">
        <title>Genome sequence of Lichtheimia ornata CBS 291.66.</title>
        <authorList>
            <person name="Mohabir J.T."/>
            <person name="Shea T.P."/>
            <person name="Kurbessoian T."/>
            <person name="Berby B."/>
            <person name="Fontaine J."/>
            <person name="Livny J."/>
            <person name="Gnirke A."/>
            <person name="Stajich J.E."/>
            <person name="Cuomo C.A."/>
        </authorList>
    </citation>
    <scope>NUCLEOTIDE SEQUENCE [LARGE SCALE GENOMIC DNA]</scope>
    <source>
        <strain evidence="7">CBS 291.66</strain>
    </source>
</reference>
<comment type="function">
    <text evidence="3">Regulates mitochondrial small subunit maturation by controlling 15S rRNA 5'-end processing. Localizes to the 5' precursor of the 15S rRNA in a position that is subsequently occupied by mS47 in the mature yeast mtSSU. Uses structure and sequence-specific RNA recognition, binding to a single-stranded region of the precursor and specifically recognizing bases -6 to -1. The exchange of Ccm1 for mS47 is coupled to the irreversible removal of precursor rRNA that is accompanied by conformational changes of the mitoribosomal proteins uS5m and mS26. These conformational changes signal completion of 5'-end rRNA processing through protection of the mature 5'-end of the 15S rRNA and stabilization of mS47. The removal of the 5' precursor together with the dissociation of Ccm1 may be catalyzed by the 5'-3' exoribonuclease Pet127. Involved in the specific removal of group I introns in mitochondrial encoded transcripts.</text>
</comment>
<dbReference type="RefSeq" id="XP_058344851.1">
    <property type="nucleotide sequence ID" value="XM_058484226.1"/>
</dbReference>
<evidence type="ECO:0000256" key="5">
    <source>
        <dbReference type="PROSITE-ProRule" id="PRU00708"/>
    </source>
</evidence>
<comment type="subunit">
    <text evidence="4">Binds to mitochondrial small subunit 15S rRNA.</text>
</comment>
<name>A0AAD7V7C9_9FUNG</name>
<evidence type="ECO:0000256" key="2">
    <source>
        <dbReference type="ARBA" id="ARBA00022737"/>
    </source>
</evidence>
<evidence type="ECO:0000313" key="7">
    <source>
        <dbReference type="EMBL" id="KAJ8659938.1"/>
    </source>
</evidence>
<dbReference type="InterPro" id="IPR011990">
    <property type="entry name" value="TPR-like_helical_dom_sf"/>
</dbReference>
<evidence type="ECO:0000256" key="4">
    <source>
        <dbReference type="ARBA" id="ARBA00044511"/>
    </source>
</evidence>
<dbReference type="PANTHER" id="PTHR47447:SF17">
    <property type="entry name" value="OS12G0638900 PROTEIN"/>
    <property type="match status" value="1"/>
</dbReference>
<organism evidence="7 8">
    <name type="scientific">Lichtheimia ornata</name>
    <dbReference type="NCBI Taxonomy" id="688661"/>
    <lineage>
        <taxon>Eukaryota</taxon>
        <taxon>Fungi</taxon>
        <taxon>Fungi incertae sedis</taxon>
        <taxon>Mucoromycota</taxon>
        <taxon>Mucoromycotina</taxon>
        <taxon>Mucoromycetes</taxon>
        <taxon>Mucorales</taxon>
        <taxon>Lichtheimiaceae</taxon>
        <taxon>Lichtheimia</taxon>
    </lineage>
</organism>
<dbReference type="InterPro" id="IPR002885">
    <property type="entry name" value="PPR_rpt"/>
</dbReference>
<evidence type="ECO:0000256" key="6">
    <source>
        <dbReference type="SAM" id="MobiDB-lite"/>
    </source>
</evidence>
<dbReference type="AlphaFoldDB" id="A0AAD7V7C9"/>
<dbReference type="Pfam" id="PF13812">
    <property type="entry name" value="PPR_3"/>
    <property type="match status" value="1"/>
</dbReference>
<accession>A0AAD7V7C9</accession>
<comment type="similarity">
    <text evidence="1">Belongs to the CCM1 family.</text>
</comment>
<sequence>MFNSRHAMLFRATARIATTQPRLTPATTALPFRMTHSASSLRLRPVESPAVAKATRSFRDAVRKRNQAAVWNTYNTLLNDKVKVPKGYHALALQSFRLKALVAYGPEEIETVKERLLFVLNEMEKDNVPLDIRDYNHLFEFFGRTGDWEACTRYWNQMQARCAEDAAHGPSLSALLPTAYTYNLYMRAAIASGRSDQVFGILKDMRHAGIQPNVFTVDTLIEAHGQLDDLKGVERVFRDAFEKKAVVKKKNKKTFSFWTLNTTAPDTLTHHVRQQLMPKQPRMKPTAHTFVALIDAYGRQRQLDEINQIYRQMLPTYNVQPTLAVYNSMIRWYCQYSQLDRARRLFYDMERAGIKPNLITFNYIFRHEALREQNPWRAEALLDMMRKIYDLQPVQSMYRALIKVYNRKNREDDADRLFQVYMAAKESSSSPLSSPSSPSPSSTTITSHSSSSSSSQQ</sequence>